<evidence type="ECO:0000313" key="1">
    <source>
        <dbReference type="EMBL" id="AGP36466.1"/>
    </source>
</evidence>
<proteinExistence type="predicted"/>
<reference evidence="1 2" key="1">
    <citation type="journal article" date="2013" name="Sci. Rep.">
        <title>Extraordinary expansion of a Sorangium cellulosum genome from an alkaline milieu.</title>
        <authorList>
            <person name="Han K."/>
            <person name="Li Z.F."/>
            <person name="Peng R."/>
            <person name="Zhu L.P."/>
            <person name="Zhou T."/>
            <person name="Wang L.G."/>
            <person name="Li S.G."/>
            <person name="Zhang X.B."/>
            <person name="Hu W."/>
            <person name="Wu Z.H."/>
            <person name="Qin N."/>
            <person name="Li Y.Z."/>
        </authorList>
    </citation>
    <scope>NUCLEOTIDE SEQUENCE [LARGE SCALE GENOMIC DNA]</scope>
    <source>
        <strain evidence="1 2">So0157-2</strain>
    </source>
</reference>
<dbReference type="AlphaFoldDB" id="S4XVX6"/>
<dbReference type="Proteomes" id="UP000014803">
    <property type="component" value="Chromosome"/>
</dbReference>
<name>S4XVX6_SORCE</name>
<sequence length="167" mass="19047">MKVTFEDGNPLTFTSGDGREDIEDTTDIINVIYWLSAFAAPRVYRTFSRVPPREHILRLLDVYTAYVTRGAHHMAPQFQPVHYERRLPLATRLRELFASWAPPELPQEVIEISRALMEHEGIKPPACGWDAYEDPEEGGIKLEDALLWPEGVPAILKGQWPPKQGRA</sequence>
<organism evidence="1 2">
    <name type="scientific">Sorangium cellulosum So0157-2</name>
    <dbReference type="NCBI Taxonomy" id="1254432"/>
    <lineage>
        <taxon>Bacteria</taxon>
        <taxon>Pseudomonadati</taxon>
        <taxon>Myxococcota</taxon>
        <taxon>Polyangia</taxon>
        <taxon>Polyangiales</taxon>
        <taxon>Polyangiaceae</taxon>
        <taxon>Sorangium</taxon>
    </lineage>
</organism>
<gene>
    <name evidence="1" type="ORF">SCE1572_19390</name>
</gene>
<dbReference type="EMBL" id="CP003969">
    <property type="protein sequence ID" value="AGP36466.1"/>
    <property type="molecule type" value="Genomic_DNA"/>
</dbReference>
<dbReference type="HOGENOM" id="CLU_1509631_0_0_7"/>
<dbReference type="PATRIC" id="fig|1254432.3.peg.4385"/>
<dbReference type="STRING" id="1254432.SCE1572_19390"/>
<dbReference type="RefSeq" id="WP_020735816.1">
    <property type="nucleotide sequence ID" value="NC_021658.1"/>
</dbReference>
<evidence type="ECO:0000313" key="2">
    <source>
        <dbReference type="Proteomes" id="UP000014803"/>
    </source>
</evidence>
<dbReference type="KEGG" id="scu:SCE1572_19390"/>
<protein>
    <submittedName>
        <fullName evidence="1">Uncharacterized protein</fullName>
    </submittedName>
</protein>
<accession>S4XVX6</accession>